<comment type="caution">
    <text evidence="4">The sequence shown here is derived from an EMBL/GenBank/DDBJ whole genome shotgun (WGS) entry which is preliminary data.</text>
</comment>
<evidence type="ECO:0000313" key="5">
    <source>
        <dbReference type="Proteomes" id="UP000274920"/>
    </source>
</evidence>
<feature type="signal peptide" evidence="2">
    <location>
        <begin position="1"/>
        <end position="20"/>
    </location>
</feature>
<dbReference type="Proteomes" id="UP000274920">
    <property type="component" value="Unassembled WGS sequence"/>
</dbReference>
<keyword evidence="5" id="KW-1185">Reference proteome</keyword>
<organism evidence="4 5">
    <name type="scientific">Schaedlerella arabinosiphila</name>
    <dbReference type="NCBI Taxonomy" id="2044587"/>
    <lineage>
        <taxon>Bacteria</taxon>
        <taxon>Bacillati</taxon>
        <taxon>Bacillota</taxon>
        <taxon>Clostridia</taxon>
        <taxon>Lachnospirales</taxon>
        <taxon>Lachnospiraceae</taxon>
        <taxon>Schaedlerella</taxon>
    </lineage>
</organism>
<dbReference type="RefSeq" id="WP_125130713.1">
    <property type="nucleotide sequence ID" value="NZ_RHJS01000002.1"/>
</dbReference>
<feature type="compositionally biased region" description="Polar residues" evidence="1">
    <location>
        <begin position="48"/>
        <end position="81"/>
    </location>
</feature>
<sequence length="215" mass="23425">MGKRIMGLMAAIALSASLLAGCGQSNRDAESVRDTVSIGEEGTEAQRPESNTGTGDFSENSIDTGNIENQTGGDQTTESGGTQLEVRFGDSGEPFMMTLLDNETAAAIARYVGTSDWRLPIYERDADADYSVLQYYDIPSRYEIPSNSETVTEAKAGDVFYSDPNRIVLFYHDAEISAEYTKIGTFEATEEFITAVEENPVLEGWGNKIIQISQP</sequence>
<keyword evidence="2" id="KW-0732">Signal</keyword>
<name>A0A3R8L564_9FIRM</name>
<feature type="domain" description="Cyclophilin-like" evidence="3">
    <location>
        <begin position="92"/>
        <end position="198"/>
    </location>
</feature>
<dbReference type="AlphaFoldDB" id="A0A3R8L564"/>
<evidence type="ECO:0000256" key="2">
    <source>
        <dbReference type="SAM" id="SignalP"/>
    </source>
</evidence>
<accession>A0A3R8L564</accession>
<dbReference type="EMBL" id="RHJS01000002">
    <property type="protein sequence ID" value="RRK35286.1"/>
    <property type="molecule type" value="Genomic_DNA"/>
</dbReference>
<evidence type="ECO:0000256" key="1">
    <source>
        <dbReference type="SAM" id="MobiDB-lite"/>
    </source>
</evidence>
<feature type="chain" id="PRO_5038457468" description="Cyclophilin-like domain-containing protein" evidence="2">
    <location>
        <begin position="21"/>
        <end position="215"/>
    </location>
</feature>
<evidence type="ECO:0000313" key="4">
    <source>
        <dbReference type="EMBL" id="RRK35286.1"/>
    </source>
</evidence>
<feature type="region of interest" description="Disordered" evidence="1">
    <location>
        <begin position="25"/>
        <end position="81"/>
    </location>
</feature>
<reference evidence="4" key="1">
    <citation type="submission" date="2018-10" db="EMBL/GenBank/DDBJ databases">
        <title>Schaedlerella arabinophila gen. nov. sp. nov., isolated from the mouse intestinal tract and comparative analysis with the genome of the closely related altered Schaedler flora strain ASF502.</title>
        <authorList>
            <person name="Miyake S."/>
            <person name="Soh M."/>
            <person name="Seedorf H."/>
        </authorList>
    </citation>
    <scope>NUCLEOTIDE SEQUENCE [LARGE SCALE GENOMIC DNA]</scope>
    <source>
        <strain evidence="4">DSM 106076</strain>
    </source>
</reference>
<dbReference type="InterPro" id="IPR041183">
    <property type="entry name" value="Cyclophilin-like"/>
</dbReference>
<dbReference type="Pfam" id="PF18050">
    <property type="entry name" value="Cyclophil_like2"/>
    <property type="match status" value="1"/>
</dbReference>
<proteinExistence type="predicted"/>
<evidence type="ECO:0000259" key="3">
    <source>
        <dbReference type="Pfam" id="PF18050"/>
    </source>
</evidence>
<dbReference type="PROSITE" id="PS51257">
    <property type="entry name" value="PROKAR_LIPOPROTEIN"/>
    <property type="match status" value="1"/>
</dbReference>
<protein>
    <recommendedName>
        <fullName evidence="3">Cyclophilin-like domain-containing protein</fullName>
    </recommendedName>
</protein>
<gene>
    <name evidence="4" type="ORF">EBB54_10260</name>
</gene>